<feature type="transmembrane region" description="Helical" evidence="1">
    <location>
        <begin position="470"/>
        <end position="489"/>
    </location>
</feature>
<evidence type="ECO:0000313" key="2">
    <source>
        <dbReference type="EMBL" id="TDF89408.1"/>
    </source>
</evidence>
<protein>
    <submittedName>
        <fullName evidence="2">Amino acid transporter</fullName>
    </submittedName>
</protein>
<gene>
    <name evidence="2" type="ORF">E1809_23100</name>
</gene>
<evidence type="ECO:0000313" key="3">
    <source>
        <dbReference type="Proteomes" id="UP000295511"/>
    </source>
</evidence>
<feature type="transmembrane region" description="Helical" evidence="1">
    <location>
        <begin position="446"/>
        <end position="464"/>
    </location>
</feature>
<keyword evidence="1" id="KW-1133">Transmembrane helix</keyword>
<feature type="transmembrane region" description="Helical" evidence="1">
    <location>
        <begin position="172"/>
        <end position="188"/>
    </location>
</feature>
<feature type="transmembrane region" description="Helical" evidence="1">
    <location>
        <begin position="195"/>
        <end position="218"/>
    </location>
</feature>
<feature type="transmembrane region" description="Helical" evidence="1">
    <location>
        <begin position="414"/>
        <end position="434"/>
    </location>
</feature>
<dbReference type="EMBL" id="SMRU01000040">
    <property type="protein sequence ID" value="TDF89408.1"/>
    <property type="molecule type" value="Genomic_DNA"/>
</dbReference>
<feature type="transmembrane region" description="Helical" evidence="1">
    <location>
        <begin position="130"/>
        <end position="152"/>
    </location>
</feature>
<evidence type="ECO:0000256" key="1">
    <source>
        <dbReference type="SAM" id="Phobius"/>
    </source>
</evidence>
<proteinExistence type="predicted"/>
<keyword evidence="1" id="KW-0812">Transmembrane</keyword>
<feature type="transmembrane region" description="Helical" evidence="1">
    <location>
        <begin position="355"/>
        <end position="375"/>
    </location>
</feature>
<keyword evidence="1" id="KW-0472">Membrane</keyword>
<dbReference type="Proteomes" id="UP000295511">
    <property type="component" value="Unassembled WGS sequence"/>
</dbReference>
<feature type="transmembrane region" description="Helical" evidence="1">
    <location>
        <begin position="73"/>
        <end position="102"/>
    </location>
</feature>
<dbReference type="Gene3D" id="1.20.1740.10">
    <property type="entry name" value="Amino acid/polyamine transporter I"/>
    <property type="match status" value="1"/>
</dbReference>
<keyword evidence="3" id="KW-1185">Reference proteome</keyword>
<name>A0A4R5K869_9MICC</name>
<reference evidence="2 3" key="1">
    <citation type="submission" date="2019-03" db="EMBL/GenBank/DDBJ databases">
        <title>Whole genome sequence of Arthrobacter sp JH1-1.</title>
        <authorList>
            <person name="Trinh H.N."/>
        </authorList>
    </citation>
    <scope>NUCLEOTIDE SEQUENCE [LARGE SCALE GENOMIC DNA]</scope>
    <source>
        <strain evidence="2 3">JH1-1</strain>
    </source>
</reference>
<organism evidence="2 3">
    <name type="scientific">Arthrobacter terricola</name>
    <dbReference type="NCBI Taxonomy" id="2547396"/>
    <lineage>
        <taxon>Bacteria</taxon>
        <taxon>Bacillati</taxon>
        <taxon>Actinomycetota</taxon>
        <taxon>Actinomycetes</taxon>
        <taxon>Micrococcales</taxon>
        <taxon>Micrococcaceae</taxon>
        <taxon>Arthrobacter</taxon>
    </lineage>
</organism>
<feature type="transmembrane region" description="Helical" evidence="1">
    <location>
        <begin position="293"/>
        <end position="316"/>
    </location>
</feature>
<feature type="transmembrane region" description="Helical" evidence="1">
    <location>
        <begin position="230"/>
        <end position="252"/>
    </location>
</feature>
<dbReference type="RefSeq" id="WP_133206598.1">
    <property type="nucleotide sequence ID" value="NZ_SMRU01000040.1"/>
</dbReference>
<dbReference type="OrthoDB" id="232755at2"/>
<feature type="transmembrane region" description="Helical" evidence="1">
    <location>
        <begin position="387"/>
        <end position="408"/>
    </location>
</feature>
<dbReference type="AlphaFoldDB" id="A0A4R5K869"/>
<comment type="caution">
    <text evidence="2">The sequence shown here is derived from an EMBL/GenBank/DDBJ whole genome shotgun (WGS) entry which is preliminary data.</text>
</comment>
<accession>A0A4R5K869</accession>
<sequence>MTTLSRPPADPSAPRPSGMANLRTWLLFGLQDSKGTHQGPGAVSDAHLKKHSWWQVMCLTGVDYFSSLGYAPAIAVLAAGVISPIATLVLVGLTLLGALPVYRRVAGESHRGEGSIAMLERLMPRWTGKLFVLVLLGFAATDFMITMTLSAADATAHLIQNPIAPSWLQGQNVAVTLFLLALLAAVFLRGFKEAIGVAVVLVVLYLGLNVVLVLVTFAQVLAHPAAVTDWWGALSASHGNPLMVVGIALLVFPKLALGMSGFETGVAVMPQIKGAPGDTEDNPVARIKGARRLLTSAAVIMSSFLLATSFITVVLIPEKEFQPGGEADGRALAFLAHQYLGVGFGTVYDLSTITILWFAGASAMAGLLNLVPRYLPRYGMAPEWAKAVRPLVLVFTIIGFLITFLFNADVDAQGGAYATGVLVLMTSAAVAVTLSARRARQRKRTIGFGLIAVVFIYTTIANMFERPEGLRIAAIFIAGIILISLLSRIMRSFELHASHVRLDRQALEFLTDVQDGPLAVISHEPLRISREAYRDKLNSAIEVSHLPLDQEALFLEVIVDDSSDFETELDVRGVNRHGYRVLEVHGPVVPNTIASVLLHIRDVTGLMPHIYFRWTEGNPIINLLKFLFLGEGEIAPVTREVLREAEPEVTRRPWVHVG</sequence>